<dbReference type="KEGG" id="aol:S58_07820"/>
<dbReference type="HOGENOM" id="CLU_1154670_0_0_5"/>
<keyword evidence="2" id="KW-1185">Reference proteome</keyword>
<accession>M4ZKK4</accession>
<dbReference type="EMBL" id="AP012603">
    <property type="protein sequence ID" value="BAM86795.1"/>
    <property type="molecule type" value="Genomic_DNA"/>
</dbReference>
<reference evidence="1 2" key="1">
    <citation type="journal article" date="2013" name="Appl. Environ. Microbiol.">
        <title>Genome analysis suggests that the soil oligotrophic bacterium Agromonas oligotrophica (Bradyrhizobium oligotrophicum) is a nitrogen-fixing symbiont of Aeschynomene indica.</title>
        <authorList>
            <person name="Okubo T."/>
            <person name="Fukushima S."/>
            <person name="Itakura M."/>
            <person name="Oshima K."/>
            <person name="Longtonglang A."/>
            <person name="Teaumroong N."/>
            <person name="Mitsui H."/>
            <person name="Hattori M."/>
            <person name="Hattori R."/>
            <person name="Hattori T."/>
            <person name="Minamisawa K."/>
        </authorList>
    </citation>
    <scope>NUCLEOTIDE SEQUENCE [LARGE SCALE GENOMIC DNA]</scope>
    <source>
        <strain evidence="1 2">S58</strain>
    </source>
</reference>
<proteinExistence type="predicted"/>
<protein>
    <submittedName>
        <fullName evidence="1">Uncharacterized protein</fullName>
    </submittedName>
</protein>
<sequence length="240" mass="25806">MKLDTCGVIAPGDVEQGAEDLLDRFERVVDVLDQPRVFAGRLPLDQAGDVEPRRIQGLQDVVAGRREEARLGDVGILGGALGHRQLRVQPGQLLGAVAHALFQRGIGALQRLGGLERRRHVGEGDDEAAIRHAVGADLDHHVAVGEAFEIGLALSGVGGEPAREQCLAVLVGGRADRAHEFENFLQGAADLHQMRRQAEQVDELAVGADQLQIGVEHRDALAHMVQRGLQDLAVEMQRGV</sequence>
<evidence type="ECO:0000313" key="1">
    <source>
        <dbReference type="EMBL" id="BAM86795.1"/>
    </source>
</evidence>
<dbReference type="AlphaFoldDB" id="M4ZKK4"/>
<evidence type="ECO:0000313" key="2">
    <source>
        <dbReference type="Proteomes" id="UP000011841"/>
    </source>
</evidence>
<gene>
    <name evidence="1" type="ORF">S58_07820</name>
</gene>
<organism evidence="1 2">
    <name type="scientific">Bradyrhizobium oligotrophicum S58</name>
    <dbReference type="NCBI Taxonomy" id="1245469"/>
    <lineage>
        <taxon>Bacteria</taxon>
        <taxon>Pseudomonadati</taxon>
        <taxon>Pseudomonadota</taxon>
        <taxon>Alphaproteobacteria</taxon>
        <taxon>Hyphomicrobiales</taxon>
        <taxon>Nitrobacteraceae</taxon>
        <taxon>Bradyrhizobium</taxon>
    </lineage>
</organism>
<dbReference type="Proteomes" id="UP000011841">
    <property type="component" value="Chromosome"/>
</dbReference>
<name>M4ZKK4_9BRAD</name>